<keyword evidence="2" id="KW-1185">Reference proteome</keyword>
<evidence type="ECO:0000313" key="2">
    <source>
        <dbReference type="Proteomes" id="UP000807504"/>
    </source>
</evidence>
<evidence type="ECO:0000313" key="1">
    <source>
        <dbReference type="EMBL" id="KAF8771846.1"/>
    </source>
</evidence>
<gene>
    <name evidence="1" type="ORF">HNY73_019215</name>
</gene>
<dbReference type="AlphaFoldDB" id="A0A8T0EFQ1"/>
<comment type="caution">
    <text evidence="1">The sequence shown here is derived from an EMBL/GenBank/DDBJ whole genome shotgun (WGS) entry which is preliminary data.</text>
</comment>
<reference evidence="1" key="1">
    <citation type="journal article" date="2020" name="bioRxiv">
        <title>Chromosome-level reference genome of the European wasp spider Argiope bruennichi: a resource for studies on range expansion and evolutionary adaptation.</title>
        <authorList>
            <person name="Sheffer M.M."/>
            <person name="Hoppe A."/>
            <person name="Krehenwinkel H."/>
            <person name="Uhl G."/>
            <person name="Kuss A.W."/>
            <person name="Jensen L."/>
            <person name="Jensen C."/>
            <person name="Gillespie R.G."/>
            <person name="Hoff K.J."/>
            <person name="Prost S."/>
        </authorList>
    </citation>
    <scope>NUCLEOTIDE SEQUENCE</scope>
</reference>
<reference evidence="1" key="2">
    <citation type="submission" date="2020-06" db="EMBL/GenBank/DDBJ databases">
        <authorList>
            <person name="Sheffer M."/>
        </authorList>
    </citation>
    <scope>NUCLEOTIDE SEQUENCE</scope>
</reference>
<accession>A0A8T0EFQ1</accession>
<sequence>MGNRKASLFTASQLKEVSMPCLINAVQTRSQTLRIQNKKKNDNNLPLEEVKLAPDDTSLSEQILLQEGKFEPRAKNEDFQIPSLNEHDVVCIEAGTDCERHLLSALYALRAVIHESTGFCPPELVFEKLLRTPEMLLYEKWAEAEIESSPVIEHVFNFINRLKRCQELATEKMVEMQLKRKKWYDKNAIKCEFLVGDLVLVLLDQINFQFNG</sequence>
<dbReference type="Proteomes" id="UP000807504">
    <property type="component" value="Unassembled WGS sequence"/>
</dbReference>
<protein>
    <submittedName>
        <fullName evidence="1">Uncharacterized protein</fullName>
    </submittedName>
</protein>
<proteinExistence type="predicted"/>
<dbReference type="EMBL" id="JABXBU010002228">
    <property type="protein sequence ID" value="KAF8771846.1"/>
    <property type="molecule type" value="Genomic_DNA"/>
</dbReference>
<organism evidence="1 2">
    <name type="scientific">Argiope bruennichi</name>
    <name type="common">Wasp spider</name>
    <name type="synonym">Aranea bruennichi</name>
    <dbReference type="NCBI Taxonomy" id="94029"/>
    <lineage>
        <taxon>Eukaryota</taxon>
        <taxon>Metazoa</taxon>
        <taxon>Ecdysozoa</taxon>
        <taxon>Arthropoda</taxon>
        <taxon>Chelicerata</taxon>
        <taxon>Arachnida</taxon>
        <taxon>Araneae</taxon>
        <taxon>Araneomorphae</taxon>
        <taxon>Entelegynae</taxon>
        <taxon>Araneoidea</taxon>
        <taxon>Araneidae</taxon>
        <taxon>Argiope</taxon>
    </lineage>
</organism>
<name>A0A8T0EFQ1_ARGBR</name>